<dbReference type="GO" id="GO:0003735">
    <property type="term" value="F:structural constituent of ribosome"/>
    <property type="evidence" value="ECO:0007669"/>
    <property type="project" value="InterPro"/>
</dbReference>
<evidence type="ECO:0000256" key="3">
    <source>
        <dbReference type="ARBA" id="ARBA00023274"/>
    </source>
</evidence>
<name>A0A8J3D1F3_9BACT</name>
<comment type="function">
    <text evidence="5">One of two assembly initiator proteins, it binds directly to the 5'-end of the 23S rRNA, where it nucleates assembly of the 50S subunit.</text>
</comment>
<keyword evidence="3 5" id="KW-0687">Ribonucleoprotein</keyword>
<protein>
    <recommendedName>
        <fullName evidence="4 5">Large ribosomal subunit protein uL24</fullName>
    </recommendedName>
</protein>
<comment type="subunit">
    <text evidence="5">Part of the 50S ribosomal subunit.</text>
</comment>
<sequence>MDKKKKMQPKFHIRSGDTVKVISGNSKGKTGKVVAMQVDKERAIVEGANMITKHLKPNANNPQGSIEKREASIHLSNLMLVDPATGEPTRTGRRLNDAGKLQRYSKKTDKFI</sequence>
<dbReference type="EMBL" id="BMXF01000001">
    <property type="protein sequence ID" value="GHB53495.1"/>
    <property type="molecule type" value="Genomic_DNA"/>
</dbReference>
<dbReference type="AlphaFoldDB" id="A0A8J3D1F3"/>
<dbReference type="PANTHER" id="PTHR12903">
    <property type="entry name" value="MITOCHONDRIAL RIBOSOMAL PROTEIN L24"/>
    <property type="match status" value="1"/>
</dbReference>
<reference evidence="8 9" key="1">
    <citation type="journal article" date="2014" name="Int. J. Syst. Evol. Microbiol.">
        <title>Complete genome sequence of Corynebacterium casei LMG S-19264T (=DSM 44701T), isolated from a smear-ripened cheese.</title>
        <authorList>
            <consortium name="US DOE Joint Genome Institute (JGI-PGF)"/>
            <person name="Walter F."/>
            <person name="Albersmeier A."/>
            <person name="Kalinowski J."/>
            <person name="Ruckert C."/>
        </authorList>
    </citation>
    <scope>NUCLEOTIDE SEQUENCE [LARGE SCALE GENOMIC DNA]</scope>
    <source>
        <strain evidence="8 9">KCTC 12866</strain>
    </source>
</reference>
<gene>
    <name evidence="5 8" type="primary">rplX</name>
    <name evidence="8" type="ORF">GCM10007390_02840</name>
</gene>
<dbReference type="CDD" id="cd06089">
    <property type="entry name" value="KOW_RPL26"/>
    <property type="match status" value="1"/>
</dbReference>
<dbReference type="Gene3D" id="2.30.30.30">
    <property type="match status" value="1"/>
</dbReference>
<dbReference type="PROSITE" id="PS01108">
    <property type="entry name" value="RIBOSOMAL_L24"/>
    <property type="match status" value="1"/>
</dbReference>
<evidence type="ECO:0000256" key="6">
    <source>
        <dbReference type="RuleBase" id="RU003477"/>
    </source>
</evidence>
<comment type="caution">
    <text evidence="8">The sequence shown here is derived from an EMBL/GenBank/DDBJ whole genome shotgun (WGS) entry which is preliminary data.</text>
</comment>
<evidence type="ECO:0000256" key="2">
    <source>
        <dbReference type="ARBA" id="ARBA00022980"/>
    </source>
</evidence>
<evidence type="ECO:0000313" key="8">
    <source>
        <dbReference type="EMBL" id="GHB53495.1"/>
    </source>
</evidence>
<dbReference type="InterPro" id="IPR005825">
    <property type="entry name" value="Ribosomal_uL24_CS"/>
</dbReference>
<dbReference type="GO" id="GO:0019843">
    <property type="term" value="F:rRNA binding"/>
    <property type="evidence" value="ECO:0007669"/>
    <property type="project" value="UniProtKB-UniRule"/>
</dbReference>
<evidence type="ECO:0000313" key="9">
    <source>
        <dbReference type="Proteomes" id="UP000598271"/>
    </source>
</evidence>
<dbReference type="InterPro" id="IPR041988">
    <property type="entry name" value="Ribosomal_uL24_KOW"/>
</dbReference>
<keyword evidence="5" id="KW-0699">rRNA-binding</keyword>
<dbReference type="InterPro" id="IPR005824">
    <property type="entry name" value="KOW"/>
</dbReference>
<dbReference type="SUPFAM" id="SSF50104">
    <property type="entry name" value="Translation proteins SH3-like domain"/>
    <property type="match status" value="1"/>
</dbReference>
<dbReference type="InterPro" id="IPR057264">
    <property type="entry name" value="Ribosomal_uL24_C"/>
</dbReference>
<evidence type="ECO:0000256" key="1">
    <source>
        <dbReference type="ARBA" id="ARBA00010618"/>
    </source>
</evidence>
<dbReference type="GO" id="GO:0005840">
    <property type="term" value="C:ribosome"/>
    <property type="evidence" value="ECO:0007669"/>
    <property type="project" value="UniProtKB-KW"/>
</dbReference>
<dbReference type="NCBIfam" id="TIGR01079">
    <property type="entry name" value="rplX_bact"/>
    <property type="match status" value="1"/>
</dbReference>
<dbReference type="InterPro" id="IPR014722">
    <property type="entry name" value="Rib_uL2_dom2"/>
</dbReference>
<comment type="similarity">
    <text evidence="1 5 6">Belongs to the universal ribosomal protein uL24 family.</text>
</comment>
<comment type="function">
    <text evidence="5">One of the proteins that surrounds the polypeptide exit tunnel on the outside of the subunit.</text>
</comment>
<organism evidence="8 9">
    <name type="scientific">Persicitalea jodogahamensis</name>
    <dbReference type="NCBI Taxonomy" id="402147"/>
    <lineage>
        <taxon>Bacteria</taxon>
        <taxon>Pseudomonadati</taxon>
        <taxon>Bacteroidota</taxon>
        <taxon>Cytophagia</taxon>
        <taxon>Cytophagales</taxon>
        <taxon>Spirosomataceae</taxon>
        <taxon>Persicitalea</taxon>
    </lineage>
</organism>
<dbReference type="GO" id="GO:0006412">
    <property type="term" value="P:translation"/>
    <property type="evidence" value="ECO:0007669"/>
    <property type="project" value="UniProtKB-UniRule"/>
</dbReference>
<dbReference type="Pfam" id="PF00467">
    <property type="entry name" value="KOW"/>
    <property type="match status" value="1"/>
</dbReference>
<accession>A0A8J3D1F3</accession>
<dbReference type="InterPro" id="IPR008991">
    <property type="entry name" value="Translation_prot_SH3-like_sf"/>
</dbReference>
<evidence type="ECO:0000256" key="5">
    <source>
        <dbReference type="HAMAP-Rule" id="MF_01326"/>
    </source>
</evidence>
<evidence type="ECO:0000259" key="7">
    <source>
        <dbReference type="SMART" id="SM00739"/>
    </source>
</evidence>
<dbReference type="HAMAP" id="MF_01326_B">
    <property type="entry name" value="Ribosomal_uL24_B"/>
    <property type="match status" value="1"/>
</dbReference>
<evidence type="ECO:0000256" key="4">
    <source>
        <dbReference type="ARBA" id="ARBA00035206"/>
    </source>
</evidence>
<proteinExistence type="inferred from homology"/>
<keyword evidence="9" id="KW-1185">Reference proteome</keyword>
<dbReference type="Proteomes" id="UP000598271">
    <property type="component" value="Unassembled WGS sequence"/>
</dbReference>
<dbReference type="GO" id="GO:1990904">
    <property type="term" value="C:ribonucleoprotein complex"/>
    <property type="evidence" value="ECO:0007669"/>
    <property type="project" value="UniProtKB-KW"/>
</dbReference>
<dbReference type="SMART" id="SM00739">
    <property type="entry name" value="KOW"/>
    <property type="match status" value="1"/>
</dbReference>
<keyword evidence="2 5" id="KW-0689">Ribosomal protein</keyword>
<keyword evidence="5" id="KW-0694">RNA-binding</keyword>
<dbReference type="Pfam" id="PF17136">
    <property type="entry name" value="ribosomal_L24"/>
    <property type="match status" value="1"/>
</dbReference>
<dbReference type="InterPro" id="IPR003256">
    <property type="entry name" value="Ribosomal_uL24"/>
</dbReference>
<feature type="domain" description="KOW" evidence="7">
    <location>
        <begin position="12"/>
        <end position="39"/>
    </location>
</feature>
<dbReference type="RefSeq" id="WP_189562574.1">
    <property type="nucleotide sequence ID" value="NZ_BMXF01000001.1"/>
</dbReference>